<dbReference type="GO" id="GO:0046872">
    <property type="term" value="F:metal ion binding"/>
    <property type="evidence" value="ECO:0007669"/>
    <property type="project" value="UniProtKB-KW"/>
</dbReference>
<evidence type="ECO:0000256" key="3">
    <source>
        <dbReference type="PIRSR" id="PIRSR623088-3"/>
    </source>
</evidence>
<keyword evidence="2" id="KW-0378">Hydrolase</keyword>
<dbReference type="PROSITE" id="PS51845">
    <property type="entry name" value="PDEASE_I_2"/>
    <property type="match status" value="1"/>
</dbReference>
<feature type="non-terminal residue" evidence="5">
    <location>
        <position position="330"/>
    </location>
</feature>
<dbReference type="AlphaFoldDB" id="A0A1Y3AUD0"/>
<organism evidence="5 6">
    <name type="scientific">Euroglyphus maynei</name>
    <name type="common">Mayne's house dust mite</name>
    <dbReference type="NCBI Taxonomy" id="6958"/>
    <lineage>
        <taxon>Eukaryota</taxon>
        <taxon>Metazoa</taxon>
        <taxon>Ecdysozoa</taxon>
        <taxon>Arthropoda</taxon>
        <taxon>Chelicerata</taxon>
        <taxon>Arachnida</taxon>
        <taxon>Acari</taxon>
        <taxon>Acariformes</taxon>
        <taxon>Sarcoptiformes</taxon>
        <taxon>Astigmata</taxon>
        <taxon>Psoroptidia</taxon>
        <taxon>Analgoidea</taxon>
        <taxon>Pyroglyphidae</taxon>
        <taxon>Pyroglyphinae</taxon>
        <taxon>Euroglyphus</taxon>
    </lineage>
</organism>
<dbReference type="SUPFAM" id="SSF109604">
    <property type="entry name" value="HD-domain/PDEase-like"/>
    <property type="match status" value="1"/>
</dbReference>
<accession>A0A1Y3AUD0</accession>
<dbReference type="EMBL" id="MUJZ01062710">
    <property type="protein sequence ID" value="OTF71066.1"/>
    <property type="molecule type" value="Genomic_DNA"/>
</dbReference>
<sequence length="330" mass="38545">SHHWRFALSCFYESHIFDHFDEKQWKEIKFLLKNLILATDISRQSEFIHQFKNYIKLGNKFSMKKKEHKYFILQIALKCADLCNPCRPWKISQRWSEQICNEFYRQGDFEKLLGLPITPMCDRNSTTIPKIQTDFLKNIVRPLFELWNVFLASKLTRQLINNLNFNEYMWKTMDNMNKSRIKRSHSLISLSDKILEKLEIESNIRYKSYNELSPLNLSSIELYENNTIMAEFKPDGNNSKSAEKLPKPKCINGCGTPASSKEIITTMASEEKAKLDEDVDFDDEDDDFISEFNCGAILSTPALILPNFCYEKPQSGFYRRGSAPGCIDMS</sequence>
<proteinExistence type="predicted"/>
<dbReference type="InterPro" id="IPR036971">
    <property type="entry name" value="PDEase_catalytic_dom_sf"/>
</dbReference>
<dbReference type="PANTHER" id="PTHR11347">
    <property type="entry name" value="CYCLIC NUCLEOTIDE PHOSPHODIESTERASE"/>
    <property type="match status" value="1"/>
</dbReference>
<dbReference type="Pfam" id="PF00233">
    <property type="entry name" value="PDEase_I"/>
    <property type="match status" value="1"/>
</dbReference>
<keyword evidence="1 3" id="KW-0479">Metal-binding</keyword>
<reference evidence="5 6" key="1">
    <citation type="submission" date="2017-03" db="EMBL/GenBank/DDBJ databases">
        <title>Genome Survey of Euroglyphus maynei.</title>
        <authorList>
            <person name="Arlian L.G."/>
            <person name="Morgan M.S."/>
            <person name="Rider S.D."/>
        </authorList>
    </citation>
    <scope>NUCLEOTIDE SEQUENCE [LARGE SCALE GENOMIC DNA]</scope>
    <source>
        <strain evidence="5">Arlian Lab</strain>
        <tissue evidence="5">Whole body</tissue>
    </source>
</reference>
<keyword evidence="6" id="KW-1185">Reference proteome</keyword>
<evidence type="ECO:0000313" key="5">
    <source>
        <dbReference type="EMBL" id="OTF71066.1"/>
    </source>
</evidence>
<feature type="binding site" evidence="3">
    <location>
        <position position="81"/>
    </location>
    <ligand>
        <name>Zn(2+)</name>
        <dbReference type="ChEBI" id="CHEBI:29105"/>
        <label>1</label>
    </ligand>
</feature>
<dbReference type="InterPro" id="IPR002073">
    <property type="entry name" value="PDEase_catalytic_dom"/>
</dbReference>
<evidence type="ECO:0000256" key="1">
    <source>
        <dbReference type="ARBA" id="ARBA00022723"/>
    </source>
</evidence>
<evidence type="ECO:0000313" key="6">
    <source>
        <dbReference type="Proteomes" id="UP000194236"/>
    </source>
</evidence>
<feature type="non-terminal residue" evidence="5">
    <location>
        <position position="1"/>
    </location>
</feature>
<dbReference type="InterPro" id="IPR023088">
    <property type="entry name" value="PDEase"/>
</dbReference>
<protein>
    <submittedName>
        <fullName evidence="5">3'5'-cyclic nucleotide phosphodiesterase-like protein</fullName>
    </submittedName>
</protein>
<dbReference type="Proteomes" id="UP000194236">
    <property type="component" value="Unassembled WGS sequence"/>
</dbReference>
<dbReference type="OrthoDB" id="189220at2759"/>
<dbReference type="GO" id="GO:0004114">
    <property type="term" value="F:3',5'-cyclic-nucleotide phosphodiesterase activity"/>
    <property type="evidence" value="ECO:0007669"/>
    <property type="project" value="InterPro"/>
</dbReference>
<feature type="domain" description="PDEase" evidence="4">
    <location>
        <begin position="1"/>
        <end position="177"/>
    </location>
</feature>
<dbReference type="PRINTS" id="PR00387">
    <property type="entry name" value="PDIESTERASE1"/>
</dbReference>
<comment type="caution">
    <text evidence="5">The sequence shown here is derived from an EMBL/GenBank/DDBJ whole genome shotgun (WGS) entry which is preliminary data.</text>
</comment>
<evidence type="ECO:0000259" key="4">
    <source>
        <dbReference type="PROSITE" id="PS51845"/>
    </source>
</evidence>
<gene>
    <name evidence="5" type="ORF">BLA29_006384</name>
</gene>
<evidence type="ECO:0000256" key="2">
    <source>
        <dbReference type="ARBA" id="ARBA00022801"/>
    </source>
</evidence>
<dbReference type="Gene3D" id="1.10.1300.10">
    <property type="entry name" value="3'5'-cyclic nucleotide phosphodiesterase, catalytic domain"/>
    <property type="match status" value="1"/>
</dbReference>
<dbReference type="GO" id="GO:0007165">
    <property type="term" value="P:signal transduction"/>
    <property type="evidence" value="ECO:0007669"/>
    <property type="project" value="InterPro"/>
</dbReference>
<name>A0A1Y3AUD0_EURMA</name>